<dbReference type="AlphaFoldDB" id="A0A139GT04"/>
<gene>
    <name evidence="2" type="ORF">AC579_1843</name>
</gene>
<comment type="caution">
    <text evidence="2">The sequence shown here is derived from an EMBL/GenBank/DDBJ whole genome shotgun (WGS) entry which is preliminary data.</text>
</comment>
<evidence type="ECO:0000313" key="2">
    <source>
        <dbReference type="EMBL" id="KXS93322.1"/>
    </source>
</evidence>
<dbReference type="EMBL" id="LFZO01001721">
    <property type="protein sequence ID" value="KXS93322.1"/>
    <property type="molecule type" value="Genomic_DNA"/>
</dbReference>
<protein>
    <submittedName>
        <fullName evidence="2">Uncharacterized protein</fullName>
    </submittedName>
</protein>
<sequence>MVPPRSGLHVEYSSDGPSSVLDRESPSSDTHKPPIRETKLDELSSRSDKARESLSSDSCLIITPTRSSDPKWTARIGGPFPVGSSKVESRIGSRCTDSARSTGPRPFGVLDDRTRIH</sequence>
<evidence type="ECO:0000256" key="1">
    <source>
        <dbReference type="SAM" id="MobiDB-lite"/>
    </source>
</evidence>
<accession>A0A139GT04</accession>
<reference evidence="2 3" key="1">
    <citation type="submission" date="2015-07" db="EMBL/GenBank/DDBJ databases">
        <title>Comparative genomics of the Sigatoka disease complex on banana suggests a link between parallel evolutionary changes in Pseudocercospora fijiensis and Pseudocercospora eumusae and increased virulence on the banana host.</title>
        <authorList>
            <person name="Chang T.-C."/>
            <person name="Salvucci A."/>
            <person name="Crous P.W."/>
            <person name="Stergiopoulos I."/>
        </authorList>
    </citation>
    <scope>NUCLEOTIDE SEQUENCE [LARGE SCALE GENOMIC DNA]</scope>
    <source>
        <strain evidence="2 3">CBS 116634</strain>
    </source>
</reference>
<dbReference type="Proteomes" id="UP000073492">
    <property type="component" value="Unassembled WGS sequence"/>
</dbReference>
<feature type="compositionally biased region" description="Basic and acidic residues" evidence="1">
    <location>
        <begin position="21"/>
        <end position="54"/>
    </location>
</feature>
<keyword evidence="3" id="KW-1185">Reference proteome</keyword>
<feature type="region of interest" description="Disordered" evidence="1">
    <location>
        <begin position="1"/>
        <end position="117"/>
    </location>
</feature>
<organism evidence="2 3">
    <name type="scientific">Pseudocercospora musae</name>
    <dbReference type="NCBI Taxonomy" id="113226"/>
    <lineage>
        <taxon>Eukaryota</taxon>
        <taxon>Fungi</taxon>
        <taxon>Dikarya</taxon>
        <taxon>Ascomycota</taxon>
        <taxon>Pezizomycotina</taxon>
        <taxon>Dothideomycetes</taxon>
        <taxon>Dothideomycetidae</taxon>
        <taxon>Mycosphaerellales</taxon>
        <taxon>Mycosphaerellaceae</taxon>
        <taxon>Pseudocercospora</taxon>
    </lineage>
</organism>
<name>A0A139GT04_9PEZI</name>
<proteinExistence type="predicted"/>
<evidence type="ECO:0000313" key="3">
    <source>
        <dbReference type="Proteomes" id="UP000073492"/>
    </source>
</evidence>